<dbReference type="CTD" id="3141"/>
<comment type="similarity">
    <text evidence="1">Belongs to the biotin--protein ligase family.</text>
</comment>
<dbReference type="AlphaFoldDB" id="A0A665TEJ3"/>
<sequence>MFLTLCYVYMWVRFHKCYSALIRNNLSRPNSSSFSFIICSSSAPAPSAAPLLTSRTAARPCPGQTLPEDVLFLQLGDRAVYVTKPQACDDIRNWTALLGSSLVYGPQIQNISFIIEATGHKVGYHSHHSSNKKVLKWSDYCLPLACSPGQPFRAVAQATVENFSQLGIAFMEDRLQLDNGLLPSKIVPVVLRESTLWELLKKQCCSNQTEEGVPKPLPCIPLADYQHKQCCNSSFRSTPEARSSVEKQQESEPFHSTKDPIPVGDLGEHFLSNQHHMEGHGNYLHLSSCHECLEMENSTILSVKYASAENIPDLPNDSSVDLDSGDEKQRKPERDAEGIFGRSTIFDNGKPPNVLVYTNGCQERYHVVHQLLLQCINLEKYIIYPLKPQEALSDPWLDNTRLLVLAEEETLTPQLQTRFLTYLSQGGKVLGLGSTLCPAGLCLEVGARQRRQVSRLTFTKEDSTELVLSVLATGKVYTRDTQGGGEVELWGELKGEGCSQKDMVIVKVTHGSDGGEAVLCQVYLEIATENMTSEGFAQLRVSNTLRYEVLAEILVSLGLSCEPHHTPALSPVHLLATSLKAKASFLKWAETHAEQNALLAFSKATLRMVSSNLHDAPLLPEGSLALVTDSADSQSWPQFSMETYSKNLKTSLLGHIVLYADIITSTMNLLEGLNLKLPMDMGLIAVAGQQSQGRGRGRNAWLSPLGCAMFTLKVQVDLNSRLGQRIPFLQHLAALAMVEAVRTLPGYQDIELRVKWPNDIYYSNLMKLGGVLVTSTLIGSTFHLLIGCGFNVTNSNPTICINDLILQYNKQHNCSLRPLSCAQLIARTVNCLEELISNFQRKGPDAILPTYYMRWLHSATKVHLWSEDGPEAEVVGLDDNGFLRVHSKEHGVVSVEPDGNSFDMLKNLVIIKQH</sequence>
<dbReference type="RefSeq" id="XP_029375210.1">
    <property type="nucleotide sequence ID" value="XM_029519350.1"/>
</dbReference>
<dbReference type="Proteomes" id="UP000472264">
    <property type="component" value="Chromosome 14"/>
</dbReference>
<dbReference type="SUPFAM" id="SSF55681">
    <property type="entry name" value="Class II aaRS and biotin synthetases"/>
    <property type="match status" value="1"/>
</dbReference>
<dbReference type="GO" id="GO:0004077">
    <property type="term" value="F:biotin--[biotin carboxyl-carrier protein] ligase activity"/>
    <property type="evidence" value="ECO:0007669"/>
    <property type="project" value="InterPro"/>
</dbReference>
<dbReference type="PANTHER" id="PTHR12835:SF5">
    <property type="entry name" value="BIOTIN--PROTEIN LIGASE"/>
    <property type="match status" value="1"/>
</dbReference>
<reference evidence="5" key="2">
    <citation type="submission" date="2025-08" db="UniProtKB">
        <authorList>
            <consortium name="Ensembl"/>
        </authorList>
    </citation>
    <scope>IDENTIFICATION</scope>
</reference>
<feature type="compositionally biased region" description="Basic and acidic residues" evidence="3">
    <location>
        <begin position="243"/>
        <end position="258"/>
    </location>
</feature>
<organism evidence="5 6">
    <name type="scientific">Echeneis naucrates</name>
    <name type="common">Live sharksucker</name>
    <dbReference type="NCBI Taxonomy" id="173247"/>
    <lineage>
        <taxon>Eukaryota</taxon>
        <taxon>Metazoa</taxon>
        <taxon>Chordata</taxon>
        <taxon>Craniata</taxon>
        <taxon>Vertebrata</taxon>
        <taxon>Euteleostomi</taxon>
        <taxon>Actinopterygii</taxon>
        <taxon>Neopterygii</taxon>
        <taxon>Teleostei</taxon>
        <taxon>Neoteleostei</taxon>
        <taxon>Acanthomorphata</taxon>
        <taxon>Carangaria</taxon>
        <taxon>Carangiformes</taxon>
        <taxon>Echeneidae</taxon>
        <taxon>Echeneis</taxon>
    </lineage>
</organism>
<protein>
    <recommendedName>
        <fullName evidence="4">BPL/LPL catalytic domain-containing protein</fullName>
    </recommendedName>
</protein>
<evidence type="ECO:0000313" key="5">
    <source>
        <dbReference type="Ensembl" id="ENSENLP00000008279.1"/>
    </source>
</evidence>
<reference evidence="5" key="1">
    <citation type="submission" date="2021-04" db="EMBL/GenBank/DDBJ databases">
        <authorList>
            <consortium name="Wellcome Sanger Institute Data Sharing"/>
        </authorList>
    </citation>
    <scope>NUCLEOTIDE SEQUENCE [LARGE SCALE GENOMIC DNA]</scope>
</reference>
<accession>A0A665TEJ3</accession>
<dbReference type="Ensembl" id="ENSENLT00000008657.1">
    <property type="protein sequence ID" value="ENSENLP00000008279.1"/>
    <property type="gene ID" value="ENSENLG00000004034.1"/>
</dbReference>
<dbReference type="GO" id="GO:0005737">
    <property type="term" value="C:cytoplasm"/>
    <property type="evidence" value="ECO:0007669"/>
    <property type="project" value="TreeGrafter"/>
</dbReference>
<dbReference type="PANTHER" id="PTHR12835">
    <property type="entry name" value="BIOTIN PROTEIN LIGASE"/>
    <property type="match status" value="1"/>
</dbReference>
<feature type="domain" description="BPL/LPL catalytic" evidence="4">
    <location>
        <begin position="642"/>
        <end position="840"/>
    </location>
</feature>
<evidence type="ECO:0000259" key="4">
    <source>
        <dbReference type="PROSITE" id="PS51733"/>
    </source>
</evidence>
<dbReference type="PROSITE" id="PS51733">
    <property type="entry name" value="BPL_LPL_CATALYTIC"/>
    <property type="match status" value="1"/>
</dbReference>
<dbReference type="GeneID" id="115054240"/>
<evidence type="ECO:0000256" key="2">
    <source>
        <dbReference type="ARBA" id="ARBA00022598"/>
    </source>
</evidence>
<gene>
    <name evidence="5" type="primary">hlcs</name>
</gene>
<dbReference type="Gene3D" id="3.30.930.10">
    <property type="entry name" value="Bira Bifunctional Protein, Domain 2"/>
    <property type="match status" value="1"/>
</dbReference>
<feature type="region of interest" description="Disordered" evidence="3">
    <location>
        <begin position="241"/>
        <end position="260"/>
    </location>
</feature>
<proteinExistence type="inferred from homology"/>
<feature type="compositionally biased region" description="Basic and acidic residues" evidence="3">
    <location>
        <begin position="325"/>
        <end position="337"/>
    </location>
</feature>
<feature type="region of interest" description="Disordered" evidence="3">
    <location>
        <begin position="312"/>
        <end position="337"/>
    </location>
</feature>
<reference evidence="5" key="3">
    <citation type="submission" date="2025-09" db="UniProtKB">
        <authorList>
            <consortium name="Ensembl"/>
        </authorList>
    </citation>
    <scope>IDENTIFICATION</scope>
</reference>
<evidence type="ECO:0000313" key="6">
    <source>
        <dbReference type="Proteomes" id="UP000472264"/>
    </source>
</evidence>
<evidence type="ECO:0000256" key="1">
    <source>
        <dbReference type="ARBA" id="ARBA00009934"/>
    </source>
</evidence>
<dbReference type="NCBIfam" id="TIGR00121">
    <property type="entry name" value="birA_ligase"/>
    <property type="match status" value="1"/>
</dbReference>
<keyword evidence="6" id="KW-1185">Reference proteome</keyword>
<evidence type="ECO:0000256" key="3">
    <source>
        <dbReference type="SAM" id="MobiDB-lite"/>
    </source>
</evidence>
<dbReference type="InterPro" id="IPR004408">
    <property type="entry name" value="Biotin_CoA_COase_ligase"/>
</dbReference>
<dbReference type="CDD" id="cd16442">
    <property type="entry name" value="BPL"/>
    <property type="match status" value="1"/>
</dbReference>
<keyword evidence="2" id="KW-0436">Ligase</keyword>
<dbReference type="OrthoDB" id="10250105at2759"/>
<dbReference type="InterPro" id="IPR045864">
    <property type="entry name" value="aa-tRNA-synth_II/BPL/LPL"/>
</dbReference>
<dbReference type="InParanoid" id="A0A665TEJ3"/>
<dbReference type="Pfam" id="PF03099">
    <property type="entry name" value="BPL_LplA_LipB"/>
    <property type="match status" value="1"/>
</dbReference>
<dbReference type="InterPro" id="IPR004143">
    <property type="entry name" value="BPL_LPL_catalytic"/>
</dbReference>
<dbReference type="OMA" id="VEHCPLH"/>
<name>A0A665TEJ3_ECHNA</name>